<keyword evidence="4" id="KW-0804">Transcription</keyword>
<dbReference type="RefSeq" id="WP_264486002.1">
    <property type="nucleotide sequence ID" value="NZ_JAPDDT010000002.1"/>
</dbReference>
<dbReference type="InterPro" id="IPR000943">
    <property type="entry name" value="RNA_pol_sigma70"/>
</dbReference>
<dbReference type="PANTHER" id="PTHR30603">
    <property type="entry name" value="RNA POLYMERASE SIGMA FACTOR RPO"/>
    <property type="match status" value="1"/>
</dbReference>
<dbReference type="Pfam" id="PF04539">
    <property type="entry name" value="Sigma70_r3"/>
    <property type="match status" value="1"/>
</dbReference>
<dbReference type="PIRSF" id="PIRSF000770">
    <property type="entry name" value="RNA_pol_sigma-SigE/K"/>
    <property type="match status" value="1"/>
</dbReference>
<dbReference type="Proteomes" id="UP001320876">
    <property type="component" value="Unassembled WGS sequence"/>
</dbReference>
<sequence length="288" mass="32083">MDSKNDSSLDLYLREIARTPLLTVAEENQLAARIHRGEADARAHMIRANLRLVVKIARDYSGYGVPINDLISEGNLGLMIAVDRFDPEKGGKFSTYGAWWIKHSIKRALANQSKTIRLPIHTADKIARMRRIESMLTEALGREPTDEELAEELGLSRQKIALLKQSSQRPSSLDAPVAGDEGKVHGEIVADEAAADPGEVLASKDLHAQLDDMLAVLNERERTIIDRRFGLRGLKPMLLEDVGREFGVSRERIRQLQNVALKKMKRVLAEKDRPAPSSFPAGGHAIRF</sequence>
<dbReference type="NCBIfam" id="TIGR02937">
    <property type="entry name" value="sigma70-ECF"/>
    <property type="match status" value="1"/>
</dbReference>
<dbReference type="InterPro" id="IPR050239">
    <property type="entry name" value="Sigma-70_RNA_pol_init_factors"/>
</dbReference>
<feature type="domain" description="RNA polymerase sigma-70" evidence="5">
    <location>
        <begin position="69"/>
        <end position="82"/>
    </location>
</feature>
<dbReference type="Gene3D" id="1.10.10.10">
    <property type="entry name" value="Winged helix-like DNA-binding domain superfamily/Winged helix DNA-binding domain"/>
    <property type="match status" value="2"/>
</dbReference>
<accession>A0ABT3GE56</accession>
<evidence type="ECO:0000256" key="1">
    <source>
        <dbReference type="ARBA" id="ARBA00023015"/>
    </source>
</evidence>
<dbReference type="InterPro" id="IPR013325">
    <property type="entry name" value="RNA_pol_sigma_r2"/>
</dbReference>
<evidence type="ECO:0000259" key="5">
    <source>
        <dbReference type="PROSITE" id="PS00715"/>
    </source>
</evidence>
<dbReference type="InterPro" id="IPR007627">
    <property type="entry name" value="RNA_pol_sigma70_r2"/>
</dbReference>
<dbReference type="PROSITE" id="PS00715">
    <property type="entry name" value="SIGMA70_1"/>
    <property type="match status" value="1"/>
</dbReference>
<dbReference type="CDD" id="cd06171">
    <property type="entry name" value="Sigma70_r4"/>
    <property type="match status" value="1"/>
</dbReference>
<keyword evidence="7" id="KW-1185">Reference proteome</keyword>
<evidence type="ECO:0000313" key="7">
    <source>
        <dbReference type="Proteomes" id="UP001320876"/>
    </source>
</evidence>
<keyword evidence="2" id="KW-0731">Sigma factor</keyword>
<protein>
    <submittedName>
        <fullName evidence="6">Sigma-70 family RNA polymerase sigma factor</fullName>
    </submittedName>
</protein>
<keyword evidence="3" id="KW-0238">DNA-binding</keyword>
<dbReference type="InterPro" id="IPR014284">
    <property type="entry name" value="RNA_pol_sigma-70_dom"/>
</dbReference>
<dbReference type="PRINTS" id="PR00046">
    <property type="entry name" value="SIGMA70FCT"/>
</dbReference>
<dbReference type="Pfam" id="PF00140">
    <property type="entry name" value="Sigma70_r1_2"/>
    <property type="match status" value="1"/>
</dbReference>
<comment type="caution">
    <text evidence="6">The sequence shown here is derived from an EMBL/GenBank/DDBJ whole genome shotgun (WGS) entry which is preliminary data.</text>
</comment>
<dbReference type="Pfam" id="PF04542">
    <property type="entry name" value="Sigma70_r2"/>
    <property type="match status" value="1"/>
</dbReference>
<gene>
    <name evidence="6" type="ORF">OKA05_04970</name>
</gene>
<dbReference type="InterPro" id="IPR007630">
    <property type="entry name" value="RNA_pol_sigma70_r4"/>
</dbReference>
<organism evidence="6 7">
    <name type="scientific">Luteolibacter arcticus</name>
    <dbReference type="NCBI Taxonomy" id="1581411"/>
    <lineage>
        <taxon>Bacteria</taxon>
        <taxon>Pseudomonadati</taxon>
        <taxon>Verrucomicrobiota</taxon>
        <taxon>Verrucomicrobiia</taxon>
        <taxon>Verrucomicrobiales</taxon>
        <taxon>Verrucomicrobiaceae</taxon>
        <taxon>Luteolibacter</taxon>
    </lineage>
</organism>
<dbReference type="Pfam" id="PF04545">
    <property type="entry name" value="Sigma70_r4"/>
    <property type="match status" value="1"/>
</dbReference>
<evidence type="ECO:0000313" key="6">
    <source>
        <dbReference type="EMBL" id="MCW1921892.1"/>
    </source>
</evidence>
<dbReference type="SUPFAM" id="SSF88946">
    <property type="entry name" value="Sigma2 domain of RNA polymerase sigma factors"/>
    <property type="match status" value="1"/>
</dbReference>
<dbReference type="Gene3D" id="1.10.601.10">
    <property type="entry name" value="RNA Polymerase Primary Sigma Factor"/>
    <property type="match status" value="1"/>
</dbReference>
<proteinExistence type="predicted"/>
<dbReference type="SUPFAM" id="SSF88659">
    <property type="entry name" value="Sigma3 and sigma4 domains of RNA polymerase sigma factors"/>
    <property type="match status" value="2"/>
</dbReference>
<reference evidence="6 7" key="1">
    <citation type="submission" date="2022-10" db="EMBL/GenBank/DDBJ databases">
        <title>Luteolibacter arcticus strain CCTCC AB 2014275, whole genome shotgun sequencing project.</title>
        <authorList>
            <person name="Zhao G."/>
            <person name="Shen L."/>
        </authorList>
    </citation>
    <scope>NUCLEOTIDE SEQUENCE [LARGE SCALE GENOMIC DNA]</scope>
    <source>
        <strain evidence="6 7">CCTCC AB 2014275</strain>
    </source>
</reference>
<evidence type="ECO:0000256" key="2">
    <source>
        <dbReference type="ARBA" id="ARBA00023082"/>
    </source>
</evidence>
<name>A0ABT3GE56_9BACT</name>
<dbReference type="InterPro" id="IPR036388">
    <property type="entry name" value="WH-like_DNA-bd_sf"/>
</dbReference>
<evidence type="ECO:0000256" key="3">
    <source>
        <dbReference type="ARBA" id="ARBA00023125"/>
    </source>
</evidence>
<dbReference type="EMBL" id="JAPDDT010000002">
    <property type="protein sequence ID" value="MCW1921892.1"/>
    <property type="molecule type" value="Genomic_DNA"/>
</dbReference>
<dbReference type="InterPro" id="IPR009042">
    <property type="entry name" value="RNA_pol_sigma70_r1_2"/>
</dbReference>
<dbReference type="InterPro" id="IPR013324">
    <property type="entry name" value="RNA_pol_sigma_r3/r4-like"/>
</dbReference>
<evidence type="ECO:0000256" key="4">
    <source>
        <dbReference type="ARBA" id="ARBA00023163"/>
    </source>
</evidence>
<dbReference type="PANTHER" id="PTHR30603:SF47">
    <property type="entry name" value="RNA POLYMERASE SIGMA FACTOR SIGD, CHLOROPLASTIC"/>
    <property type="match status" value="1"/>
</dbReference>
<keyword evidence="1" id="KW-0805">Transcription regulation</keyword>
<dbReference type="InterPro" id="IPR007624">
    <property type="entry name" value="RNA_pol_sigma70_r3"/>
</dbReference>